<accession>A0A0P7BPM5</accession>
<name>A0A0P7BPM5_9BACT</name>
<dbReference type="PATRIC" id="fig|1605367.3.peg.507"/>
<evidence type="ECO:0000256" key="1">
    <source>
        <dbReference type="ARBA" id="ARBA00004167"/>
    </source>
</evidence>
<dbReference type="Pfam" id="PF00905">
    <property type="entry name" value="Transpeptidase"/>
    <property type="match status" value="1"/>
</dbReference>
<dbReference type="SUPFAM" id="SSF56601">
    <property type="entry name" value="beta-lactamase/transpeptidase-like"/>
    <property type="match status" value="1"/>
</dbReference>
<evidence type="ECO:0000313" key="14">
    <source>
        <dbReference type="EMBL" id="KPM47192.1"/>
    </source>
</evidence>
<feature type="domain" description="Penicillin-binding protein dimerisation" evidence="13">
    <location>
        <begin position="49"/>
        <end position="210"/>
    </location>
</feature>
<dbReference type="GO" id="GO:0005886">
    <property type="term" value="C:plasma membrane"/>
    <property type="evidence" value="ECO:0007669"/>
    <property type="project" value="UniProtKB-SubCell"/>
</dbReference>
<evidence type="ECO:0000259" key="13">
    <source>
        <dbReference type="Pfam" id="PF03717"/>
    </source>
</evidence>
<dbReference type="STRING" id="1605367.AFM12_15400"/>
<dbReference type="GO" id="GO:0008360">
    <property type="term" value="P:regulation of cell shape"/>
    <property type="evidence" value="ECO:0007669"/>
    <property type="project" value="UniProtKB-KW"/>
</dbReference>
<dbReference type="InterPro" id="IPR005311">
    <property type="entry name" value="PBP_dimer"/>
</dbReference>
<dbReference type="Gene3D" id="3.40.710.10">
    <property type="entry name" value="DD-peptidase/beta-lactamase superfamily"/>
    <property type="match status" value="1"/>
</dbReference>
<dbReference type="GO" id="GO:0009252">
    <property type="term" value="P:peptidoglycan biosynthetic process"/>
    <property type="evidence" value="ECO:0007669"/>
    <property type="project" value="UniProtKB-KW"/>
</dbReference>
<feature type="transmembrane region" description="Helical" evidence="11">
    <location>
        <begin position="7"/>
        <end position="26"/>
    </location>
</feature>
<dbReference type="Gene3D" id="3.90.1310.10">
    <property type="entry name" value="Penicillin-binding protein 2a (Domain 2)"/>
    <property type="match status" value="1"/>
</dbReference>
<comment type="caution">
    <text evidence="14">The sequence shown here is derived from an EMBL/GenBank/DDBJ whole genome shotgun (WGS) entry which is preliminary data.</text>
</comment>
<evidence type="ECO:0000256" key="5">
    <source>
        <dbReference type="ARBA" id="ARBA00022692"/>
    </source>
</evidence>
<dbReference type="InterPro" id="IPR036138">
    <property type="entry name" value="PBP_dimer_sf"/>
</dbReference>
<feature type="domain" description="Penicillin-binding protein transpeptidase" evidence="12">
    <location>
        <begin position="252"/>
        <end position="579"/>
    </location>
</feature>
<dbReference type="GO" id="GO:0016740">
    <property type="term" value="F:transferase activity"/>
    <property type="evidence" value="ECO:0007669"/>
    <property type="project" value="UniProtKB-KW"/>
</dbReference>
<evidence type="ECO:0000256" key="6">
    <source>
        <dbReference type="ARBA" id="ARBA00022960"/>
    </source>
</evidence>
<dbReference type="GO" id="GO:0008658">
    <property type="term" value="F:penicillin binding"/>
    <property type="evidence" value="ECO:0007669"/>
    <property type="project" value="InterPro"/>
</dbReference>
<dbReference type="OrthoDB" id="9766847at2"/>
<evidence type="ECO:0000256" key="7">
    <source>
        <dbReference type="ARBA" id="ARBA00022984"/>
    </source>
</evidence>
<gene>
    <name evidence="14" type="ORF">AFM12_15400</name>
</gene>
<organism evidence="14 15">
    <name type="scientific">Jiulongibacter sediminis</name>
    <dbReference type="NCBI Taxonomy" id="1605367"/>
    <lineage>
        <taxon>Bacteria</taxon>
        <taxon>Pseudomonadati</taxon>
        <taxon>Bacteroidota</taxon>
        <taxon>Cytophagia</taxon>
        <taxon>Cytophagales</taxon>
        <taxon>Leadbetterellaceae</taxon>
        <taxon>Jiulongibacter</taxon>
    </lineage>
</organism>
<protein>
    <submittedName>
        <fullName evidence="14">Peptidoglycan glycosyltransferase</fullName>
    </submittedName>
</protein>
<evidence type="ECO:0000256" key="11">
    <source>
        <dbReference type="SAM" id="Phobius"/>
    </source>
</evidence>
<evidence type="ECO:0000256" key="10">
    <source>
        <dbReference type="ARBA" id="ARBA00023316"/>
    </source>
</evidence>
<dbReference type="Gene3D" id="3.30.1390.30">
    <property type="entry name" value="Penicillin-binding protein 2a, domain 3"/>
    <property type="match status" value="1"/>
</dbReference>
<dbReference type="EMBL" id="LGTQ01000012">
    <property type="protein sequence ID" value="KPM47192.1"/>
    <property type="molecule type" value="Genomic_DNA"/>
</dbReference>
<keyword evidence="4" id="KW-0378">Hydrolase</keyword>
<keyword evidence="3" id="KW-1003">Cell membrane</keyword>
<dbReference type="GO" id="GO:0071555">
    <property type="term" value="P:cell wall organization"/>
    <property type="evidence" value="ECO:0007669"/>
    <property type="project" value="UniProtKB-KW"/>
</dbReference>
<dbReference type="InterPro" id="IPR050515">
    <property type="entry name" value="Beta-lactam/transpept"/>
</dbReference>
<evidence type="ECO:0000256" key="4">
    <source>
        <dbReference type="ARBA" id="ARBA00022645"/>
    </source>
</evidence>
<dbReference type="Pfam" id="PF03717">
    <property type="entry name" value="PBP_dimer"/>
    <property type="match status" value="1"/>
</dbReference>
<keyword evidence="14" id="KW-0808">Transferase</keyword>
<proteinExistence type="predicted"/>
<comment type="subcellular location">
    <subcellularLocation>
        <location evidence="2">Cell membrane</location>
    </subcellularLocation>
    <subcellularLocation>
        <location evidence="1">Membrane</location>
        <topology evidence="1">Single-pass membrane protein</topology>
    </subcellularLocation>
</comment>
<keyword evidence="7" id="KW-0573">Peptidoglycan synthesis</keyword>
<dbReference type="GO" id="GO:0071972">
    <property type="term" value="F:peptidoglycan L,D-transpeptidase activity"/>
    <property type="evidence" value="ECO:0007669"/>
    <property type="project" value="TreeGrafter"/>
</dbReference>
<evidence type="ECO:0000313" key="15">
    <source>
        <dbReference type="Proteomes" id="UP000050454"/>
    </source>
</evidence>
<dbReference type="SUPFAM" id="SSF56519">
    <property type="entry name" value="Penicillin binding protein dimerisation domain"/>
    <property type="match status" value="1"/>
</dbReference>
<dbReference type="PANTHER" id="PTHR30627">
    <property type="entry name" value="PEPTIDOGLYCAN D,D-TRANSPEPTIDASE"/>
    <property type="match status" value="1"/>
</dbReference>
<sequence length="611" mass="68729">MLESRKQVILFFFFTIGIIYISRLFYIQILDPKYKSFEVTNAIKREIEVPLRGQIYDRNGKLLVQNREVYNMYVTPREVEDLDTTRFCRVFNITRGYFDSTMNDAISYSKNRASLFLRQLSKEEFARVADAMVNFKGFSFEQSFFRTYPGHTLANALGYIAEIPKETYDNQETPYYRKGDYIGLTGIEKEYENELRGTRGIKFKLMDVHGADKGSYENGKFDTTAVVGSDLYSSIDMELQQLADSLFQGKVGSIVAIEPKTGEILVMGSYPTYDPNLLSGKAFSENYLNLIKDPDKPTFNRAISSFYRPGSTFKLVQAVVGQQQGVIDPRTSFIGSYSPMGCHGHGNHHMANLNNAVQFSCNPYFYNVFRKIINNSEHDSPFLAAREGLDRWHNMVGRFGFGRKLGIDLPGEKSQLLPDIALYDKYYGENGWKFSNIYSVSIGEGEVATDVLKLANMAAILANKGYYITPHLIKGIGSENSGVRKELLEVHQTGVQPQHFSAIYDGMQRVIEAGTARRAYIEDIPILGKTGTSQNRKGPDHGIFIAFAPRENPQIAIAAVVENGIWGGSSAGPICSLIIEKFIKGKIERRAFAEQVKNTRFVTVAASKAAR</sequence>
<dbReference type="Proteomes" id="UP000050454">
    <property type="component" value="Unassembled WGS sequence"/>
</dbReference>
<keyword evidence="9 11" id="KW-0472">Membrane</keyword>
<keyword evidence="5 11" id="KW-0812">Transmembrane</keyword>
<keyword evidence="4" id="KW-0645">Protease</keyword>
<keyword evidence="8 11" id="KW-1133">Transmembrane helix</keyword>
<dbReference type="InterPro" id="IPR001460">
    <property type="entry name" value="PCN-bd_Tpept"/>
</dbReference>
<evidence type="ECO:0000256" key="3">
    <source>
        <dbReference type="ARBA" id="ARBA00022475"/>
    </source>
</evidence>
<keyword evidence="6" id="KW-0133">Cell shape</keyword>
<dbReference type="AlphaFoldDB" id="A0A0P7BPM5"/>
<keyword evidence="4" id="KW-0121">Carboxypeptidase</keyword>
<evidence type="ECO:0000256" key="8">
    <source>
        <dbReference type="ARBA" id="ARBA00022989"/>
    </source>
</evidence>
<keyword evidence="15" id="KW-1185">Reference proteome</keyword>
<evidence type="ECO:0000256" key="2">
    <source>
        <dbReference type="ARBA" id="ARBA00004236"/>
    </source>
</evidence>
<evidence type="ECO:0000256" key="9">
    <source>
        <dbReference type="ARBA" id="ARBA00023136"/>
    </source>
</evidence>
<dbReference type="InterPro" id="IPR012338">
    <property type="entry name" value="Beta-lactam/transpept-like"/>
</dbReference>
<keyword evidence="10" id="KW-0961">Cell wall biogenesis/degradation</keyword>
<dbReference type="PANTHER" id="PTHR30627:SF2">
    <property type="entry name" value="PEPTIDOGLYCAN D,D-TRANSPEPTIDASE MRDA"/>
    <property type="match status" value="1"/>
</dbReference>
<dbReference type="RefSeq" id="WP_055149843.1">
    <property type="nucleotide sequence ID" value="NZ_JXSZ01000012.1"/>
</dbReference>
<evidence type="ECO:0000259" key="12">
    <source>
        <dbReference type="Pfam" id="PF00905"/>
    </source>
</evidence>
<reference evidence="14 15" key="1">
    <citation type="submission" date="2015-07" db="EMBL/GenBank/DDBJ databases">
        <title>The draft genome sequence of Leadbetterella sp. JN14-9.</title>
        <authorList>
            <person name="Liu Y."/>
            <person name="Du J."/>
            <person name="Shao Z."/>
        </authorList>
    </citation>
    <scope>NUCLEOTIDE SEQUENCE [LARGE SCALE GENOMIC DNA]</scope>
    <source>
        <strain evidence="14 15">JN14-9</strain>
    </source>
</reference>